<accession>A0AAV8AGW6</accession>
<evidence type="ECO:0000256" key="2">
    <source>
        <dbReference type="ARBA" id="ARBA00023002"/>
    </source>
</evidence>
<dbReference type="InterPro" id="IPR036291">
    <property type="entry name" value="NAD(P)-bd_dom_sf"/>
</dbReference>
<feature type="compositionally biased region" description="Basic and acidic residues" evidence="3">
    <location>
        <begin position="341"/>
        <end position="352"/>
    </location>
</feature>
<sequence length="362" mass="39442">MSSSNSEKEKEKEIEKIKKEKRRNVVMTGGSGGIGLNAVQRIVASKKVRVLVGVRKDRGTMPKQVERLTLDLSSLKSVYKFSVSVKEALDGQPIDILVLNAGTTSQKLTDLSADGFLITFGVNHLAHYYLVRLLLPNMARGGRIVITTSDTHDPKVLSMAGGPTSLDLDLLKGMAYGKSKDIKAMKVYSFSKACNLLMARYLADKDQFCIGQDLQVVAYNPGLTLGTGLGGTRPTGTKLSFKQKVASGLLKGASVFNKAMYPNDVPTAGKALARLILGKAKPPKKKIYASMVKGKLTFPSPSLLVQDDEAVIFLWDESENLLGKKFVKKLPTIILKKTSEIESNEKENEKINSDSSTQSEKN</sequence>
<dbReference type="Proteomes" id="UP001146793">
    <property type="component" value="Unassembled WGS sequence"/>
</dbReference>
<proteinExistence type="inferred from homology"/>
<comment type="similarity">
    <text evidence="1">Belongs to the short-chain dehydrogenases/reductases (SDR) family.</text>
</comment>
<keyword evidence="2" id="KW-0560">Oxidoreductase</keyword>
<protein>
    <submittedName>
        <fullName evidence="4">Retinol dehydrogenase</fullName>
    </submittedName>
</protein>
<evidence type="ECO:0000313" key="5">
    <source>
        <dbReference type="Proteomes" id="UP001146793"/>
    </source>
</evidence>
<reference evidence="4" key="1">
    <citation type="submission" date="2022-08" db="EMBL/GenBank/DDBJ databases">
        <title>Novel sulphate-reducing endosymbionts in the free-living metamonad Anaeramoeba.</title>
        <authorList>
            <person name="Jerlstrom-Hultqvist J."/>
            <person name="Cepicka I."/>
            <person name="Gallot-Lavallee L."/>
            <person name="Salas-Leiva D."/>
            <person name="Curtis B.A."/>
            <person name="Zahonova K."/>
            <person name="Pipaliya S."/>
            <person name="Dacks J."/>
            <person name="Roger A.J."/>
        </authorList>
    </citation>
    <scope>NUCLEOTIDE SEQUENCE</scope>
    <source>
        <strain evidence="4">Busselton2</strain>
    </source>
</reference>
<dbReference type="GO" id="GO:0016491">
    <property type="term" value="F:oxidoreductase activity"/>
    <property type="evidence" value="ECO:0007669"/>
    <property type="project" value="UniProtKB-KW"/>
</dbReference>
<feature type="region of interest" description="Disordered" evidence="3">
    <location>
        <begin position="341"/>
        <end position="362"/>
    </location>
</feature>
<dbReference type="EMBL" id="JANTQA010000008">
    <property type="protein sequence ID" value="KAJ3452631.1"/>
    <property type="molecule type" value="Genomic_DNA"/>
</dbReference>
<evidence type="ECO:0000313" key="4">
    <source>
        <dbReference type="EMBL" id="KAJ3452631.1"/>
    </source>
</evidence>
<dbReference type="SUPFAM" id="SSF51735">
    <property type="entry name" value="NAD(P)-binding Rossmann-fold domains"/>
    <property type="match status" value="1"/>
</dbReference>
<dbReference type="Pfam" id="PF00106">
    <property type="entry name" value="adh_short"/>
    <property type="match status" value="1"/>
</dbReference>
<dbReference type="Gene3D" id="3.40.50.720">
    <property type="entry name" value="NAD(P)-binding Rossmann-like Domain"/>
    <property type="match status" value="1"/>
</dbReference>
<evidence type="ECO:0000256" key="1">
    <source>
        <dbReference type="ARBA" id="ARBA00006484"/>
    </source>
</evidence>
<organism evidence="4 5">
    <name type="scientific">Anaeramoeba flamelloides</name>
    <dbReference type="NCBI Taxonomy" id="1746091"/>
    <lineage>
        <taxon>Eukaryota</taxon>
        <taxon>Metamonada</taxon>
        <taxon>Anaeramoebidae</taxon>
        <taxon>Anaeramoeba</taxon>
    </lineage>
</organism>
<dbReference type="PANTHER" id="PTHR24320:SF152">
    <property type="entry name" value="SHORT-CHAIN DEHYDROGENASE_REDUCTASE FAMILY PROTEIN"/>
    <property type="match status" value="1"/>
</dbReference>
<gene>
    <name evidence="4" type="ORF">M0812_04405</name>
</gene>
<dbReference type="AlphaFoldDB" id="A0AAV8AGW6"/>
<dbReference type="PANTHER" id="PTHR24320">
    <property type="entry name" value="RETINOL DEHYDROGENASE"/>
    <property type="match status" value="1"/>
</dbReference>
<dbReference type="PRINTS" id="PR00081">
    <property type="entry name" value="GDHRDH"/>
</dbReference>
<evidence type="ECO:0000256" key="3">
    <source>
        <dbReference type="SAM" id="MobiDB-lite"/>
    </source>
</evidence>
<name>A0AAV8AGW6_9EUKA</name>
<comment type="caution">
    <text evidence="4">The sequence shown here is derived from an EMBL/GenBank/DDBJ whole genome shotgun (WGS) entry which is preliminary data.</text>
</comment>
<dbReference type="InterPro" id="IPR002347">
    <property type="entry name" value="SDR_fam"/>
</dbReference>